<dbReference type="KEGG" id="lbq:CKQ53_00100"/>
<evidence type="ECO:0000313" key="2">
    <source>
        <dbReference type="EMBL" id="AXW88674.1"/>
    </source>
</evidence>
<dbReference type="PANTHER" id="PTHR30632">
    <property type="entry name" value="MOLYBDATE-BINDING PERIPLASMIC PROTEIN"/>
    <property type="match status" value="1"/>
</dbReference>
<evidence type="ECO:0000313" key="1">
    <source>
        <dbReference type="EMBL" id="AXW85548.1"/>
    </source>
</evidence>
<keyword evidence="3" id="KW-1185">Reference proteome</keyword>
<evidence type="ECO:0000313" key="3">
    <source>
        <dbReference type="Proteomes" id="UP000263881"/>
    </source>
</evidence>
<name>A0AAD0WJP0_9GAMM</name>
<dbReference type="KEGG" id="lbq:CKQ53_17925"/>
<dbReference type="PANTHER" id="PTHR30632:SF0">
    <property type="entry name" value="SULFATE-BINDING PROTEIN"/>
    <property type="match status" value="1"/>
</dbReference>
<accession>A0AAD0WJP0</accession>
<gene>
    <name evidence="1" type="ORF">CKQ53_00100</name>
    <name evidence="2" type="ORF">CKQ53_17925</name>
</gene>
<protein>
    <submittedName>
        <fullName evidence="1">Molybdenum ABC transporter substrate-binding protein</fullName>
    </submittedName>
</protein>
<proteinExistence type="predicted"/>
<dbReference type="AlphaFoldDB" id="A0AAD0WJP0"/>
<sequence length="249" mass="26793">MSQRPLQLLAAGSLRGVWPALMAAFEAETGLKTQTDFGPAGLLRQRIERGEPCDLFASANRHHTSALVMGKLALSATPLAVNRLCLTASASSAARSQDWLTLLLDPELRLATSTPGSDPSGDYAWQLFERMERHYPGAAADLQARALMLVGGLHSAPVPEGHMAASWIIQSGQADLFVGYASYAPRLRQLPGIHVFSLPDDQNIRADYTFALCRAAAQPLAAFLSSAMARQILQDGGFEVPVLKDEPLD</sequence>
<dbReference type="RefSeq" id="WP_085653200.1">
    <property type="nucleotide sequence ID" value="NZ_CP023009.1"/>
</dbReference>
<reference evidence="1 3" key="1">
    <citation type="submission" date="2017-08" db="EMBL/GenBank/DDBJ databases">
        <title>Comparative genomics of bacteria isolated from necrotic lesions of AOD affected trees.</title>
        <authorList>
            <person name="Doonan J."/>
            <person name="Denman S."/>
            <person name="McDonald J.E."/>
        </authorList>
    </citation>
    <scope>NUCLEOTIDE SEQUENCE [LARGE SCALE GENOMIC DNA]</scope>
    <source>
        <strain evidence="1 3">477</strain>
    </source>
</reference>
<dbReference type="EMBL" id="CP023009">
    <property type="protein sequence ID" value="AXW88674.1"/>
    <property type="molecule type" value="Genomic_DNA"/>
</dbReference>
<dbReference type="Proteomes" id="UP000263881">
    <property type="component" value="Chromosome"/>
</dbReference>
<dbReference type="EMBL" id="CP023009">
    <property type="protein sequence ID" value="AXW85548.1"/>
    <property type="molecule type" value="Genomic_DNA"/>
</dbReference>
<dbReference type="GO" id="GO:0030973">
    <property type="term" value="F:molybdate ion binding"/>
    <property type="evidence" value="ECO:0007669"/>
    <property type="project" value="TreeGrafter"/>
</dbReference>
<dbReference type="SUPFAM" id="SSF53850">
    <property type="entry name" value="Periplasmic binding protein-like II"/>
    <property type="match status" value="1"/>
</dbReference>
<dbReference type="GO" id="GO:0015689">
    <property type="term" value="P:molybdate ion transport"/>
    <property type="evidence" value="ECO:0007669"/>
    <property type="project" value="TreeGrafter"/>
</dbReference>
<dbReference type="Gene3D" id="3.40.190.10">
    <property type="entry name" value="Periplasmic binding protein-like II"/>
    <property type="match status" value="2"/>
</dbReference>
<organism evidence="1 3">
    <name type="scientific">Lonsdalea britannica</name>
    <dbReference type="NCBI Taxonomy" id="1082704"/>
    <lineage>
        <taxon>Bacteria</taxon>
        <taxon>Pseudomonadati</taxon>
        <taxon>Pseudomonadota</taxon>
        <taxon>Gammaproteobacteria</taxon>
        <taxon>Enterobacterales</taxon>
        <taxon>Pectobacteriaceae</taxon>
        <taxon>Lonsdalea</taxon>
    </lineage>
</organism>
<dbReference type="Pfam" id="PF13531">
    <property type="entry name" value="SBP_bac_11"/>
    <property type="match status" value="1"/>
</dbReference>
<dbReference type="InterPro" id="IPR050682">
    <property type="entry name" value="ModA/WtpA"/>
</dbReference>